<feature type="domain" description="COQ9 C-terminal" evidence="9">
    <location>
        <begin position="148"/>
        <end position="218"/>
    </location>
</feature>
<evidence type="ECO:0000313" key="11">
    <source>
        <dbReference type="Proteomes" id="UP000292447"/>
    </source>
</evidence>
<dbReference type="GO" id="GO:0005743">
    <property type="term" value="C:mitochondrial inner membrane"/>
    <property type="evidence" value="ECO:0007669"/>
    <property type="project" value="TreeGrafter"/>
</dbReference>
<organism evidence="10 11">
    <name type="scientific">Metschnikowia aff. pulcherrima</name>
    <dbReference type="NCBI Taxonomy" id="2163413"/>
    <lineage>
        <taxon>Eukaryota</taxon>
        <taxon>Fungi</taxon>
        <taxon>Dikarya</taxon>
        <taxon>Ascomycota</taxon>
        <taxon>Saccharomycotina</taxon>
        <taxon>Pichiomycetes</taxon>
        <taxon>Metschnikowiaceae</taxon>
        <taxon>Metschnikowia</taxon>
    </lineage>
</organism>
<keyword evidence="5" id="KW-0809">Transit peptide</keyword>
<dbReference type="UniPathway" id="UPA00232"/>
<keyword evidence="6 8" id="KW-0446">Lipid-binding</keyword>
<proteinExistence type="inferred from homology"/>
<dbReference type="NCBIfam" id="TIGR02396">
    <property type="entry name" value="diverge_rpsU"/>
    <property type="match status" value="1"/>
</dbReference>
<keyword evidence="4 8" id="KW-0831">Ubiquinone biosynthesis</keyword>
<dbReference type="STRING" id="2163413.A0A4P6XE60"/>
<dbReference type="InterPro" id="IPR012762">
    <property type="entry name" value="Ubiq_biosynth_COQ9"/>
</dbReference>
<reference evidence="11" key="1">
    <citation type="submission" date="2019-03" db="EMBL/GenBank/DDBJ databases">
        <title>Snf2 controls pulcherriminic acid biosynthesis and connects pigmentation and antifungal activity of the yeast Metschnikowia pulcherrima.</title>
        <authorList>
            <person name="Gore-Lloyd D."/>
            <person name="Sumann I."/>
            <person name="Brachmann A.O."/>
            <person name="Schneeberger K."/>
            <person name="Ortiz-Merino R.A."/>
            <person name="Moreno-Beltran M."/>
            <person name="Schlaefli M."/>
            <person name="Kirner P."/>
            <person name="Santos Kron A."/>
            <person name="Wolfe K.H."/>
            <person name="Piel J."/>
            <person name="Ahrens C.H."/>
            <person name="Henk D."/>
            <person name="Freimoser F.M."/>
        </authorList>
    </citation>
    <scope>NUCLEOTIDE SEQUENCE [LARGE SCALE GENOMIC DNA]</scope>
    <source>
        <strain evidence="11">APC 1.2</strain>
    </source>
</reference>
<evidence type="ECO:0000256" key="1">
    <source>
        <dbReference type="ARBA" id="ARBA00004173"/>
    </source>
</evidence>
<comment type="function">
    <text evidence="8">Membrane-associated protein that warps the membrane surface to access and bind aromatic isoprenes with high specificity, including ubiquinone (CoQ) isoprene intermediates and presents them directly to Coq7, therefore facilitating the Coq7-mediated hydroxylase step. Participates in the biosynthesis of coenzyme Q, also named ubiquinone, an essential lipid-soluble electron transporter for aerobic cellular respiration.</text>
</comment>
<comment type="subcellular location">
    <subcellularLocation>
        <location evidence="1 8">Mitochondrion</location>
    </subcellularLocation>
</comment>
<sequence length="246" mass="27989">MFSLRLRAVPVARAYHLISHPASNRIVHVNSPEAVLFTKAIEHVPKYGFTKKAVDSAVRDLKYLDSIQSAITALLGHSMEQLLVLFWLKLQRQELYDHVLDTKLPFHQIRNEYDRAAYLLNKRLSFNEPVIEQLSGALAQLVLPYNVALSLEELHNLSDDVAFYAGDMSNDTAWYAKRLLLSSIYVKAELFQLQDNTKGFSRTKEFVESKVASVKNMGYAYSSVEQWAIFNAILLVNLIKSQLARG</sequence>
<evidence type="ECO:0000256" key="5">
    <source>
        <dbReference type="ARBA" id="ARBA00022946"/>
    </source>
</evidence>
<dbReference type="EMBL" id="CP034456">
    <property type="protein sequence ID" value="QBM85650.1"/>
    <property type="molecule type" value="Genomic_DNA"/>
</dbReference>
<comment type="similarity">
    <text evidence="3 8">Belongs to the COQ9 family.</text>
</comment>
<keyword evidence="10" id="KW-0830">Ubiquinone</keyword>
<dbReference type="GO" id="GO:0008289">
    <property type="term" value="F:lipid binding"/>
    <property type="evidence" value="ECO:0007669"/>
    <property type="project" value="UniProtKB-UniRule"/>
</dbReference>
<protein>
    <recommendedName>
        <fullName evidence="8">Ubiquinone biosynthesis protein</fullName>
    </recommendedName>
</protein>
<evidence type="ECO:0000256" key="8">
    <source>
        <dbReference type="RuleBase" id="RU366063"/>
    </source>
</evidence>
<name>A0A4P6XE60_9ASCO</name>
<comment type="pathway">
    <text evidence="2 8">Cofactor biosynthesis; ubiquinone biosynthesis.</text>
</comment>
<evidence type="ECO:0000256" key="2">
    <source>
        <dbReference type="ARBA" id="ARBA00004749"/>
    </source>
</evidence>
<evidence type="ECO:0000256" key="4">
    <source>
        <dbReference type="ARBA" id="ARBA00022688"/>
    </source>
</evidence>
<evidence type="ECO:0000259" key="9">
    <source>
        <dbReference type="Pfam" id="PF08511"/>
    </source>
</evidence>
<keyword evidence="7 8" id="KW-0496">Mitochondrion</keyword>
<evidence type="ECO:0000256" key="6">
    <source>
        <dbReference type="ARBA" id="ARBA00023121"/>
    </source>
</evidence>
<dbReference type="PANTHER" id="PTHR21427:SF19">
    <property type="entry name" value="UBIQUINONE BIOSYNTHESIS PROTEIN COQ9, MITOCHONDRIAL"/>
    <property type="match status" value="1"/>
</dbReference>
<evidence type="ECO:0000313" key="10">
    <source>
        <dbReference type="EMBL" id="QBM85650.1"/>
    </source>
</evidence>
<evidence type="ECO:0000256" key="3">
    <source>
        <dbReference type="ARBA" id="ARBA00010766"/>
    </source>
</evidence>
<gene>
    <name evidence="10" type="primary">MPUL0A02730</name>
    <name evidence="10" type="ORF">METSCH_A02730</name>
</gene>
<dbReference type="Pfam" id="PF08511">
    <property type="entry name" value="COQ9"/>
    <property type="match status" value="1"/>
</dbReference>
<accession>A0A4P6XE60</accession>
<evidence type="ECO:0000256" key="7">
    <source>
        <dbReference type="ARBA" id="ARBA00023128"/>
    </source>
</evidence>
<dbReference type="AlphaFoldDB" id="A0A4P6XE60"/>
<dbReference type="InterPro" id="IPR013718">
    <property type="entry name" value="COQ9_C"/>
</dbReference>
<keyword evidence="11" id="KW-1185">Reference proteome</keyword>
<dbReference type="GO" id="GO:0006744">
    <property type="term" value="P:ubiquinone biosynthetic process"/>
    <property type="evidence" value="ECO:0007669"/>
    <property type="project" value="UniProtKB-UniRule"/>
</dbReference>
<dbReference type="PANTHER" id="PTHR21427">
    <property type="entry name" value="UBIQUINONE BIOSYNTHESIS PROTEIN COQ9, MITOCHONDRIAL"/>
    <property type="match status" value="1"/>
</dbReference>
<dbReference type="Proteomes" id="UP000292447">
    <property type="component" value="Chromosome I"/>
</dbReference>